<reference evidence="1 2" key="1">
    <citation type="submission" date="2018-08" db="EMBL/GenBank/DDBJ databases">
        <title>Recombination of ecologically and evolutionarily significant loci maintains genetic cohesion in the Pseudomonas syringae species complex.</title>
        <authorList>
            <person name="Dillon M."/>
            <person name="Thakur S."/>
            <person name="Almeida R.N.D."/>
            <person name="Weir B.S."/>
            <person name="Guttman D.S."/>
        </authorList>
    </citation>
    <scope>NUCLEOTIDE SEQUENCE [LARGE SCALE GENOMIC DNA]</scope>
    <source>
        <strain evidence="1 2">ICMP 11935</strain>
    </source>
</reference>
<protein>
    <submittedName>
        <fullName evidence="1">Uncharacterized protein</fullName>
    </submittedName>
</protein>
<name>A0A3M5WUB1_PSEAP</name>
<gene>
    <name evidence="1" type="ORF">ALP24_05020</name>
</gene>
<dbReference type="AlphaFoldDB" id="A0A3M5WUB1"/>
<organism evidence="1 2">
    <name type="scientific">Pseudomonas syringae pv. aptata</name>
    <dbReference type="NCBI Taxonomy" id="83167"/>
    <lineage>
        <taxon>Bacteria</taxon>
        <taxon>Pseudomonadati</taxon>
        <taxon>Pseudomonadota</taxon>
        <taxon>Gammaproteobacteria</taxon>
        <taxon>Pseudomonadales</taxon>
        <taxon>Pseudomonadaceae</taxon>
        <taxon>Pseudomonas</taxon>
        <taxon>Pseudomonas syringae</taxon>
    </lineage>
</organism>
<accession>A0A3M5WUB1</accession>
<sequence>MRFSGYEPVRQRLARILWWLRVRNMSVLIHFGWSAAALTEAREQAGKANMAKAGCTNLEQQNEGGGLPTRCSCVGLAKKQRSLNGALVRGYSYTPARLIQQECGVRVTRHIAARVTADASHFGFNDSQTVMSSHVIRAASMSTSGR</sequence>
<evidence type="ECO:0000313" key="2">
    <source>
        <dbReference type="Proteomes" id="UP000274315"/>
    </source>
</evidence>
<evidence type="ECO:0000313" key="1">
    <source>
        <dbReference type="EMBL" id="RMU73344.1"/>
    </source>
</evidence>
<proteinExistence type="predicted"/>
<dbReference type="Proteomes" id="UP000274315">
    <property type="component" value="Unassembled WGS sequence"/>
</dbReference>
<dbReference type="EMBL" id="RBUF01000340">
    <property type="protein sequence ID" value="RMU73344.1"/>
    <property type="molecule type" value="Genomic_DNA"/>
</dbReference>
<comment type="caution">
    <text evidence="1">The sequence shown here is derived from an EMBL/GenBank/DDBJ whole genome shotgun (WGS) entry which is preliminary data.</text>
</comment>